<comment type="caution">
    <text evidence="5">The sequence shown here is derived from an EMBL/GenBank/DDBJ whole genome shotgun (WGS) entry which is preliminary data.</text>
</comment>
<evidence type="ECO:0000313" key="6">
    <source>
        <dbReference type="Proteomes" id="UP000552587"/>
    </source>
</evidence>
<comment type="similarity">
    <text evidence="1">Belongs to the DprA/Smf family.</text>
</comment>
<organism evidence="5 6">
    <name type="scientific">Marilutibacter penaei</name>
    <dbReference type="NCBI Taxonomy" id="2759900"/>
    <lineage>
        <taxon>Bacteria</taxon>
        <taxon>Pseudomonadati</taxon>
        <taxon>Pseudomonadota</taxon>
        <taxon>Gammaproteobacteria</taxon>
        <taxon>Lysobacterales</taxon>
        <taxon>Lysobacteraceae</taxon>
        <taxon>Marilutibacter</taxon>
    </lineage>
</organism>
<dbReference type="SUPFAM" id="SSF102405">
    <property type="entry name" value="MCP/YpsA-like"/>
    <property type="match status" value="1"/>
</dbReference>
<feature type="domain" description="DprA winged helix" evidence="4">
    <location>
        <begin position="331"/>
        <end position="385"/>
    </location>
</feature>
<dbReference type="Proteomes" id="UP000552587">
    <property type="component" value="Unassembled WGS sequence"/>
</dbReference>
<accession>A0A7W3U2L8</accession>
<proteinExistence type="inferred from homology"/>
<evidence type="ECO:0000259" key="4">
    <source>
        <dbReference type="Pfam" id="PF17782"/>
    </source>
</evidence>
<reference evidence="5 6" key="1">
    <citation type="submission" date="2020-07" db="EMBL/GenBank/DDBJ databases">
        <authorList>
            <person name="Xu S."/>
            <person name="Li A."/>
        </authorList>
    </citation>
    <scope>NUCLEOTIDE SEQUENCE [LARGE SCALE GENOMIC DNA]</scope>
    <source>
        <strain evidence="5 6">SG-8</strain>
    </source>
</reference>
<dbReference type="RefSeq" id="WP_182668537.1">
    <property type="nucleotide sequence ID" value="NZ_JACHTE010000003.1"/>
</dbReference>
<dbReference type="PANTHER" id="PTHR43022:SF1">
    <property type="entry name" value="PROTEIN SMF"/>
    <property type="match status" value="1"/>
</dbReference>
<dbReference type="Gene3D" id="1.10.10.10">
    <property type="entry name" value="Winged helix-like DNA-binding domain superfamily/Winged helix DNA-binding domain"/>
    <property type="match status" value="1"/>
</dbReference>
<dbReference type="Pfam" id="PF17782">
    <property type="entry name" value="WHD_DprA"/>
    <property type="match status" value="1"/>
</dbReference>
<evidence type="ECO:0000256" key="1">
    <source>
        <dbReference type="ARBA" id="ARBA00006525"/>
    </source>
</evidence>
<gene>
    <name evidence="5" type="primary">dprA</name>
    <name evidence="5" type="ORF">H4F99_04495</name>
</gene>
<sequence>MDEDTRALLRLIACRGPLAARLRMLEEAGSPSAALLAGAATWRACGLPTEAIMALRADTPADPATRAWLDRPGHRLLGWHDPDYPPLLRQLTQPPLALFVAGEPTRLWHPSIAIVGSRQATPGGLDHAAAFARALALRGWAVASGLAAGVDAAAHAACLDAGGLTAAVVGTGPDIAYPRRNAALHARILAATPDRGVLVSEHLPGTAPHRSHFPRRNRLLAGLSLGTLVVEAAERSGALITARLAAEAGREVFALPGALGNPMARGCHRLIREGATLVRDAGDIIETLAPLAERLAGDLQARLAGPTSEGRTHALRPAPSPGTAPPSVDLALPRDSPDHNNLWQALGHDPSDMDQLVERSGLTAAQVSSMLLHMELDGHVTSRHGRYSRRH</sequence>
<evidence type="ECO:0000256" key="2">
    <source>
        <dbReference type="SAM" id="MobiDB-lite"/>
    </source>
</evidence>
<dbReference type="Pfam" id="PF02481">
    <property type="entry name" value="DNA_processg_A"/>
    <property type="match status" value="1"/>
</dbReference>
<dbReference type="NCBIfam" id="TIGR00732">
    <property type="entry name" value="dprA"/>
    <property type="match status" value="1"/>
</dbReference>
<evidence type="ECO:0000313" key="5">
    <source>
        <dbReference type="EMBL" id="MBB1087744.1"/>
    </source>
</evidence>
<dbReference type="InterPro" id="IPR003488">
    <property type="entry name" value="DprA"/>
</dbReference>
<dbReference type="Gene3D" id="3.40.50.450">
    <property type="match status" value="1"/>
</dbReference>
<keyword evidence="6" id="KW-1185">Reference proteome</keyword>
<feature type="region of interest" description="Disordered" evidence="2">
    <location>
        <begin position="305"/>
        <end position="340"/>
    </location>
</feature>
<name>A0A7W3U2L8_9GAMM</name>
<dbReference type="EMBL" id="JACHTE010000003">
    <property type="protein sequence ID" value="MBB1087744.1"/>
    <property type="molecule type" value="Genomic_DNA"/>
</dbReference>
<dbReference type="GO" id="GO:0009294">
    <property type="term" value="P:DNA-mediated transformation"/>
    <property type="evidence" value="ECO:0007669"/>
    <property type="project" value="InterPro"/>
</dbReference>
<dbReference type="InterPro" id="IPR041614">
    <property type="entry name" value="DprA_WH"/>
</dbReference>
<dbReference type="InterPro" id="IPR057666">
    <property type="entry name" value="DrpA_SLOG"/>
</dbReference>
<feature type="domain" description="Smf/DprA SLOG" evidence="3">
    <location>
        <begin position="76"/>
        <end position="288"/>
    </location>
</feature>
<evidence type="ECO:0000259" key="3">
    <source>
        <dbReference type="Pfam" id="PF02481"/>
    </source>
</evidence>
<dbReference type="PANTHER" id="PTHR43022">
    <property type="entry name" value="PROTEIN SMF"/>
    <property type="match status" value="1"/>
</dbReference>
<protein>
    <submittedName>
        <fullName evidence="5">DNA-protecting protein DprA</fullName>
    </submittedName>
</protein>
<dbReference type="AlphaFoldDB" id="A0A7W3U2L8"/>
<dbReference type="InterPro" id="IPR036388">
    <property type="entry name" value="WH-like_DNA-bd_sf"/>
</dbReference>